<dbReference type="PROSITE" id="PS51374">
    <property type="entry name" value="NDPK_LIKE"/>
    <property type="match status" value="1"/>
</dbReference>
<comment type="caution">
    <text evidence="1">Lacks conserved residue(s) required for the propagation of feature annotation.</text>
</comment>
<dbReference type="InterPro" id="IPR034907">
    <property type="entry name" value="NDK-like_dom"/>
</dbReference>
<feature type="compositionally biased region" description="Basic and acidic residues" evidence="2">
    <location>
        <begin position="189"/>
        <end position="214"/>
    </location>
</feature>
<dbReference type="WBParaSite" id="SSLN_0000410101-mRNA-1">
    <property type="protein sequence ID" value="SSLN_0000410101-mRNA-1"/>
    <property type="gene ID" value="SSLN_0000410101"/>
</dbReference>
<dbReference type="PANTHER" id="PTHR46135:SF3">
    <property type="entry name" value="NME_NM23 FAMILY MEMBER 8"/>
    <property type="match status" value="1"/>
</dbReference>
<evidence type="ECO:0000259" key="3">
    <source>
        <dbReference type="SMART" id="SM00562"/>
    </source>
</evidence>
<evidence type="ECO:0000313" key="6">
    <source>
        <dbReference type="WBParaSite" id="SSLN_0000410101-mRNA-1"/>
    </source>
</evidence>
<feature type="domain" description="Nucleoside diphosphate kinase-like" evidence="3">
    <location>
        <begin position="220"/>
        <end position="365"/>
    </location>
</feature>
<dbReference type="Proteomes" id="UP000275846">
    <property type="component" value="Unassembled WGS sequence"/>
</dbReference>
<dbReference type="EMBL" id="UYSU01032703">
    <property type="protein sequence ID" value="VDL90347.1"/>
    <property type="molecule type" value="Genomic_DNA"/>
</dbReference>
<reference evidence="6" key="1">
    <citation type="submission" date="2016-06" db="UniProtKB">
        <authorList>
            <consortium name="WormBaseParasite"/>
        </authorList>
    </citation>
    <scope>IDENTIFICATION</scope>
</reference>
<sequence>MIYRPPSNPSPADDSLLYLVKEVARHQEVLIAGDFNAPSIDWVHLDVDGAPNSFGNTLIDLNLDQPLAQKLQENDFEVAADEERVLPDEVLSVILADEQEDEDFEDRQNLFSSAPSRCLLIIKGSQGIFEEITPFFALHKTKETKDQEDHAQSSQELDTITEKGRQIERVRKLLFPCFTPAKVITSQQLDEKSEESPEMVKDEDGSVKSSPLEKSEDLKPQLILMVVLPPAAEAFRMEIMATLSEANFDIKVARECTLSEEAAREFCNIMKVDFNSQDLVNDMTSGTTIVVMASKNNAFEAIEEILGPESFSQAKENDPHSLRARYSEIPGTEKINDLPWIYASRSTKETLAWIPHFFPSEETLVGVQPDTTLQETLKTIKHTGFEIVSQKEHTMLEEDVRFLYQEFANHHHLMEDLVNNLNQSVITFLVLRAPAAVISWRTLMGCLDSEAGFAVPNTGEQPPSA</sequence>
<organism evidence="6">
    <name type="scientific">Schistocephalus solidus</name>
    <name type="common">Tapeworm</name>
    <dbReference type="NCBI Taxonomy" id="70667"/>
    <lineage>
        <taxon>Eukaryota</taxon>
        <taxon>Metazoa</taxon>
        <taxon>Spiralia</taxon>
        <taxon>Lophotrochozoa</taxon>
        <taxon>Platyhelminthes</taxon>
        <taxon>Cestoda</taxon>
        <taxon>Eucestoda</taxon>
        <taxon>Diphyllobothriidea</taxon>
        <taxon>Diphyllobothriidae</taxon>
        <taxon>Schistocephalus</taxon>
    </lineage>
</organism>
<comment type="similarity">
    <text evidence="1">Belongs to the NDK family.</text>
</comment>
<evidence type="ECO:0000313" key="5">
    <source>
        <dbReference type="Proteomes" id="UP000275846"/>
    </source>
</evidence>
<dbReference type="Pfam" id="PF14529">
    <property type="entry name" value="Exo_endo_phos_2"/>
    <property type="match status" value="1"/>
</dbReference>
<dbReference type="InterPro" id="IPR036850">
    <property type="entry name" value="NDK-like_dom_sf"/>
</dbReference>
<dbReference type="STRING" id="70667.A0A183SIB4"/>
<dbReference type="OrthoDB" id="10263751at2759"/>
<dbReference type="InterPro" id="IPR005135">
    <property type="entry name" value="Endo/exonuclease/phosphatase"/>
</dbReference>
<dbReference type="Gene3D" id="3.30.70.141">
    <property type="entry name" value="Nucleoside diphosphate kinase-like domain"/>
    <property type="match status" value="2"/>
</dbReference>
<dbReference type="PANTHER" id="PTHR46135">
    <property type="entry name" value="NME/NM23 FAMILY MEMBER 8"/>
    <property type="match status" value="1"/>
</dbReference>
<dbReference type="GO" id="GO:0003824">
    <property type="term" value="F:catalytic activity"/>
    <property type="evidence" value="ECO:0007669"/>
    <property type="project" value="InterPro"/>
</dbReference>
<protein>
    <submittedName>
        <fullName evidence="6">NDK domain-containing protein</fullName>
    </submittedName>
</protein>
<dbReference type="SMART" id="SM00562">
    <property type="entry name" value="NDK"/>
    <property type="match status" value="1"/>
</dbReference>
<name>A0A183SIB4_SCHSO</name>
<reference evidence="4 5" key="2">
    <citation type="submission" date="2018-11" db="EMBL/GenBank/DDBJ databases">
        <authorList>
            <consortium name="Pathogen Informatics"/>
        </authorList>
    </citation>
    <scope>NUCLEOTIDE SEQUENCE [LARGE SCALE GENOMIC DNA]</scope>
    <source>
        <strain evidence="4 5">NST_G2</strain>
    </source>
</reference>
<keyword evidence="5" id="KW-1185">Reference proteome</keyword>
<evidence type="ECO:0000256" key="2">
    <source>
        <dbReference type="SAM" id="MobiDB-lite"/>
    </source>
</evidence>
<accession>A0A183SIB4</accession>
<dbReference type="Pfam" id="PF00334">
    <property type="entry name" value="NDK"/>
    <property type="match status" value="1"/>
</dbReference>
<evidence type="ECO:0000256" key="1">
    <source>
        <dbReference type="PROSITE-ProRule" id="PRU00706"/>
    </source>
</evidence>
<dbReference type="InterPro" id="IPR051766">
    <property type="entry name" value="TXND_domain-containing"/>
</dbReference>
<gene>
    <name evidence="4" type="ORF">SSLN_LOCUS3962</name>
</gene>
<dbReference type="SUPFAM" id="SSF54919">
    <property type="entry name" value="Nucleoside diphosphate kinase, NDK"/>
    <property type="match status" value="2"/>
</dbReference>
<proteinExistence type="inferred from homology"/>
<dbReference type="AlphaFoldDB" id="A0A183SIB4"/>
<feature type="region of interest" description="Disordered" evidence="2">
    <location>
        <begin position="186"/>
        <end position="214"/>
    </location>
</feature>
<evidence type="ECO:0000313" key="4">
    <source>
        <dbReference type="EMBL" id="VDL90347.1"/>
    </source>
</evidence>